<evidence type="ECO:0000313" key="2">
    <source>
        <dbReference type="EMBL" id="MBF8187963.1"/>
    </source>
</evidence>
<dbReference type="Gene3D" id="1.10.10.10">
    <property type="entry name" value="Winged helix-like DNA-binding domain superfamily/Winged helix DNA-binding domain"/>
    <property type="match status" value="1"/>
</dbReference>
<reference evidence="2" key="1">
    <citation type="submission" date="2020-11" db="EMBL/GenBank/DDBJ databases">
        <title>Whole-genome analyses of Nonomuraea sp. K274.</title>
        <authorList>
            <person name="Veyisoglu A."/>
        </authorList>
    </citation>
    <scope>NUCLEOTIDE SEQUENCE</scope>
    <source>
        <strain evidence="2">K274</strain>
    </source>
</reference>
<dbReference type="InterPro" id="IPR002831">
    <property type="entry name" value="Tscrpt_reg_TrmB_N"/>
</dbReference>
<feature type="domain" description="Transcription regulator TrmB N-terminal" evidence="1">
    <location>
        <begin position="26"/>
        <end position="91"/>
    </location>
</feature>
<dbReference type="PANTHER" id="PTHR34293">
    <property type="entry name" value="HTH-TYPE TRANSCRIPTIONAL REGULATOR TRMBL2"/>
    <property type="match status" value="1"/>
</dbReference>
<proteinExistence type="predicted"/>
<sequence>MASSAPSSLPMLVGVSAEQKGPGTVLEALGLTDREEDVYRVLVDAPRTAEALTEALGRPVAPIADDLAALQARGLVSRLPGPPVRYAAAPPAVALGSLLTARREELRVPLAVPPDDNTWCGSGPTRCGWTWPALWRSRRAPSPNWRWRG</sequence>
<dbReference type="EMBL" id="JADOGI010000056">
    <property type="protein sequence ID" value="MBF8187963.1"/>
    <property type="molecule type" value="Genomic_DNA"/>
</dbReference>
<evidence type="ECO:0000313" key="3">
    <source>
        <dbReference type="Proteomes" id="UP000605361"/>
    </source>
</evidence>
<protein>
    <submittedName>
        <fullName evidence="2">Helix-turn-helix domain-containing protein</fullName>
    </submittedName>
</protein>
<organism evidence="2 3">
    <name type="scientific">Nonomuraea cypriaca</name>
    <dbReference type="NCBI Taxonomy" id="1187855"/>
    <lineage>
        <taxon>Bacteria</taxon>
        <taxon>Bacillati</taxon>
        <taxon>Actinomycetota</taxon>
        <taxon>Actinomycetes</taxon>
        <taxon>Streptosporangiales</taxon>
        <taxon>Streptosporangiaceae</taxon>
        <taxon>Nonomuraea</taxon>
    </lineage>
</organism>
<dbReference type="Proteomes" id="UP000605361">
    <property type="component" value="Unassembled WGS sequence"/>
</dbReference>
<dbReference type="AlphaFoldDB" id="A0A931A9Y8"/>
<comment type="caution">
    <text evidence="2">The sequence shown here is derived from an EMBL/GenBank/DDBJ whole genome shotgun (WGS) entry which is preliminary data.</text>
</comment>
<dbReference type="InterPro" id="IPR051797">
    <property type="entry name" value="TrmB-like"/>
</dbReference>
<dbReference type="RefSeq" id="WP_195896918.1">
    <property type="nucleotide sequence ID" value="NZ_JADOGI010000056.1"/>
</dbReference>
<name>A0A931A9Y8_9ACTN</name>
<gene>
    <name evidence="2" type="ORF">ITP53_19925</name>
</gene>
<accession>A0A931A9Y8</accession>
<keyword evidence="3" id="KW-1185">Reference proteome</keyword>
<dbReference type="PANTHER" id="PTHR34293:SF1">
    <property type="entry name" value="HTH-TYPE TRANSCRIPTIONAL REGULATOR TRMBL2"/>
    <property type="match status" value="1"/>
</dbReference>
<dbReference type="InterPro" id="IPR036388">
    <property type="entry name" value="WH-like_DNA-bd_sf"/>
</dbReference>
<dbReference type="SUPFAM" id="SSF46785">
    <property type="entry name" value="Winged helix' DNA-binding domain"/>
    <property type="match status" value="1"/>
</dbReference>
<dbReference type="Pfam" id="PF01978">
    <property type="entry name" value="TrmB"/>
    <property type="match status" value="1"/>
</dbReference>
<evidence type="ECO:0000259" key="1">
    <source>
        <dbReference type="Pfam" id="PF01978"/>
    </source>
</evidence>
<dbReference type="InterPro" id="IPR036390">
    <property type="entry name" value="WH_DNA-bd_sf"/>
</dbReference>